<dbReference type="InterPro" id="IPR019734">
    <property type="entry name" value="TPR_rpt"/>
</dbReference>
<feature type="compositionally biased region" description="Basic and acidic residues" evidence="2">
    <location>
        <begin position="169"/>
        <end position="183"/>
    </location>
</feature>
<dbReference type="EMBL" id="MHOH01000009">
    <property type="protein sequence ID" value="OGZ61026.1"/>
    <property type="molecule type" value="Genomic_DNA"/>
</dbReference>
<proteinExistence type="predicted"/>
<dbReference type="InterPro" id="IPR011990">
    <property type="entry name" value="TPR-like_helical_dom_sf"/>
</dbReference>
<name>A0A1G2HEX2_9BACT</name>
<dbReference type="PROSITE" id="PS50005">
    <property type="entry name" value="TPR"/>
    <property type="match status" value="1"/>
</dbReference>
<sequence length="183" mass="20143">MVSSVVHWFKLLWRETAIVLLLVSGLIFVVSAFSPLLPAPQEGLSAAYSAYNEGVVLLKNGDIEKAQEKFEEAIVASDKSPDLSVSAKYNLALAMLALPDLNSDVLFQVKGLLEDALRSDPSDTDIRKNLELIQNLLRQTLEEELAQMGKDPADAEKMMDEFAPQYPSDGEKPGRGDGNERSY</sequence>
<feature type="repeat" description="TPR" evidence="1">
    <location>
        <begin position="47"/>
        <end position="80"/>
    </location>
</feature>
<gene>
    <name evidence="3" type="ORF">A2919_00820</name>
</gene>
<evidence type="ECO:0000313" key="3">
    <source>
        <dbReference type="EMBL" id="OGZ61026.1"/>
    </source>
</evidence>
<evidence type="ECO:0000313" key="4">
    <source>
        <dbReference type="Proteomes" id="UP000178835"/>
    </source>
</evidence>
<dbReference type="SUPFAM" id="SSF48452">
    <property type="entry name" value="TPR-like"/>
    <property type="match status" value="1"/>
</dbReference>
<keyword evidence="1" id="KW-0802">TPR repeat</keyword>
<reference evidence="3 4" key="1">
    <citation type="journal article" date="2016" name="Nat. Commun.">
        <title>Thousands of microbial genomes shed light on interconnected biogeochemical processes in an aquifer system.</title>
        <authorList>
            <person name="Anantharaman K."/>
            <person name="Brown C.T."/>
            <person name="Hug L.A."/>
            <person name="Sharon I."/>
            <person name="Castelle C.J."/>
            <person name="Probst A.J."/>
            <person name="Thomas B.C."/>
            <person name="Singh A."/>
            <person name="Wilkins M.J."/>
            <person name="Karaoz U."/>
            <person name="Brodie E.L."/>
            <person name="Williams K.H."/>
            <person name="Hubbard S.S."/>
            <person name="Banfield J.F."/>
        </authorList>
    </citation>
    <scope>NUCLEOTIDE SEQUENCE [LARGE SCALE GENOMIC DNA]</scope>
</reference>
<evidence type="ECO:0000256" key="1">
    <source>
        <dbReference type="PROSITE-ProRule" id="PRU00339"/>
    </source>
</evidence>
<feature type="region of interest" description="Disordered" evidence="2">
    <location>
        <begin position="147"/>
        <end position="183"/>
    </location>
</feature>
<organism evidence="3 4">
    <name type="scientific">Candidatus Spechtbacteria bacterium RIFCSPLOWO2_01_FULL_43_12</name>
    <dbReference type="NCBI Taxonomy" id="1802162"/>
    <lineage>
        <taxon>Bacteria</taxon>
        <taxon>Candidatus Spechtiibacteriota</taxon>
    </lineage>
</organism>
<dbReference type="Proteomes" id="UP000178835">
    <property type="component" value="Unassembled WGS sequence"/>
</dbReference>
<dbReference type="AlphaFoldDB" id="A0A1G2HEX2"/>
<protein>
    <submittedName>
        <fullName evidence="3">Uncharacterized protein</fullName>
    </submittedName>
</protein>
<comment type="caution">
    <text evidence="3">The sequence shown here is derived from an EMBL/GenBank/DDBJ whole genome shotgun (WGS) entry which is preliminary data.</text>
</comment>
<accession>A0A1G2HEX2</accession>
<evidence type="ECO:0000256" key="2">
    <source>
        <dbReference type="SAM" id="MobiDB-lite"/>
    </source>
</evidence>
<feature type="compositionally biased region" description="Basic and acidic residues" evidence="2">
    <location>
        <begin position="151"/>
        <end position="160"/>
    </location>
</feature>
<dbReference type="Gene3D" id="1.25.40.10">
    <property type="entry name" value="Tetratricopeptide repeat domain"/>
    <property type="match status" value="1"/>
</dbReference>